<gene>
    <name evidence="2" type="ORF">NUH29_04385</name>
</gene>
<evidence type="ECO:0000313" key="2">
    <source>
        <dbReference type="EMBL" id="MCS0498789.1"/>
    </source>
</evidence>
<keyword evidence="1" id="KW-1133">Transmembrane helix</keyword>
<sequence length="67" mass="7341">MLPEPDNAASMWVLLFWGFIQFVVGAGLVVLAYVAISRALGYGVEAGRKALRRSRPDRSPAESEPHN</sequence>
<dbReference type="RefSeq" id="WP_258797792.1">
    <property type="nucleotide sequence ID" value="NZ_JANTHX010000004.1"/>
</dbReference>
<dbReference type="EMBL" id="JANTHX010000004">
    <property type="protein sequence ID" value="MCS0498789.1"/>
    <property type="molecule type" value="Genomic_DNA"/>
</dbReference>
<reference evidence="2 3" key="1">
    <citation type="submission" date="2022-08" db="EMBL/GenBank/DDBJ databases">
        <authorList>
            <person name="Li F."/>
        </authorList>
    </citation>
    <scope>NUCLEOTIDE SEQUENCE [LARGE SCALE GENOMIC DNA]</scope>
    <source>
        <strain evidence="2 3">10F1B-8-1</strain>
    </source>
</reference>
<organism evidence="2 3">
    <name type="scientific">Protaetiibacter mangrovi</name>
    <dbReference type="NCBI Taxonomy" id="2970926"/>
    <lineage>
        <taxon>Bacteria</taxon>
        <taxon>Bacillati</taxon>
        <taxon>Actinomycetota</taxon>
        <taxon>Actinomycetes</taxon>
        <taxon>Micrococcales</taxon>
        <taxon>Microbacteriaceae</taxon>
        <taxon>Protaetiibacter</taxon>
    </lineage>
</organism>
<name>A0ABT1ZDJ4_9MICO</name>
<keyword evidence="3" id="KW-1185">Reference proteome</keyword>
<evidence type="ECO:0000256" key="1">
    <source>
        <dbReference type="SAM" id="Phobius"/>
    </source>
</evidence>
<accession>A0ABT1ZDJ4</accession>
<protein>
    <submittedName>
        <fullName evidence="2">Uncharacterized protein</fullName>
    </submittedName>
</protein>
<evidence type="ECO:0000313" key="3">
    <source>
        <dbReference type="Proteomes" id="UP001205337"/>
    </source>
</evidence>
<feature type="transmembrane region" description="Helical" evidence="1">
    <location>
        <begin position="12"/>
        <end position="36"/>
    </location>
</feature>
<dbReference type="Proteomes" id="UP001205337">
    <property type="component" value="Unassembled WGS sequence"/>
</dbReference>
<proteinExistence type="predicted"/>
<keyword evidence="1" id="KW-0472">Membrane</keyword>
<keyword evidence="1" id="KW-0812">Transmembrane</keyword>
<comment type="caution">
    <text evidence="2">The sequence shown here is derived from an EMBL/GenBank/DDBJ whole genome shotgun (WGS) entry which is preliminary data.</text>
</comment>